<dbReference type="CDD" id="cd02869">
    <property type="entry name" value="PseudoU_synth_RluA_like"/>
    <property type="match status" value="1"/>
</dbReference>
<protein>
    <submittedName>
        <fullName evidence="3">RluA family pseudouridine synthase</fullName>
    </submittedName>
</protein>
<name>A0A9D1E4V4_9BACT</name>
<evidence type="ECO:0000313" key="3">
    <source>
        <dbReference type="EMBL" id="HIR66241.1"/>
    </source>
</evidence>
<dbReference type="AlphaFoldDB" id="A0A9D1E4V4"/>
<dbReference type="InterPro" id="IPR050188">
    <property type="entry name" value="RluA_PseudoU_synthase"/>
</dbReference>
<comment type="caution">
    <text evidence="3">The sequence shown here is derived from an EMBL/GenBank/DDBJ whole genome shotgun (WGS) entry which is preliminary data.</text>
</comment>
<dbReference type="Proteomes" id="UP000824200">
    <property type="component" value="Unassembled WGS sequence"/>
</dbReference>
<dbReference type="PANTHER" id="PTHR21600:SF87">
    <property type="entry name" value="RNA PSEUDOURIDYLATE SYNTHASE DOMAIN-CONTAINING PROTEIN 1"/>
    <property type="match status" value="1"/>
</dbReference>
<dbReference type="PROSITE" id="PS01129">
    <property type="entry name" value="PSI_RLU"/>
    <property type="match status" value="1"/>
</dbReference>
<accession>A0A9D1E4V4</accession>
<evidence type="ECO:0000313" key="4">
    <source>
        <dbReference type="Proteomes" id="UP000824200"/>
    </source>
</evidence>
<dbReference type="GO" id="GO:0009982">
    <property type="term" value="F:pseudouridine synthase activity"/>
    <property type="evidence" value="ECO:0007669"/>
    <property type="project" value="InterPro"/>
</dbReference>
<feature type="domain" description="Pseudouridine synthase RsuA/RluA-like" evidence="2">
    <location>
        <begin position="85"/>
        <end position="226"/>
    </location>
</feature>
<reference evidence="3" key="2">
    <citation type="journal article" date="2021" name="PeerJ">
        <title>Extensive microbial diversity within the chicken gut microbiome revealed by metagenomics and culture.</title>
        <authorList>
            <person name="Gilroy R."/>
            <person name="Ravi A."/>
            <person name="Getino M."/>
            <person name="Pursley I."/>
            <person name="Horton D.L."/>
            <person name="Alikhan N.F."/>
            <person name="Baker D."/>
            <person name="Gharbi K."/>
            <person name="Hall N."/>
            <person name="Watson M."/>
            <person name="Adriaenssens E.M."/>
            <person name="Foster-Nyarko E."/>
            <person name="Jarju S."/>
            <person name="Secka A."/>
            <person name="Antonio M."/>
            <person name="Oren A."/>
            <person name="Chaudhuri R.R."/>
            <person name="La Ragione R."/>
            <person name="Hildebrand F."/>
            <person name="Pallen M.J."/>
        </authorList>
    </citation>
    <scope>NUCLEOTIDE SEQUENCE</scope>
    <source>
        <strain evidence="3">CHK121-14286</strain>
    </source>
</reference>
<dbReference type="SUPFAM" id="SSF55120">
    <property type="entry name" value="Pseudouridine synthase"/>
    <property type="match status" value="1"/>
</dbReference>
<evidence type="ECO:0000256" key="1">
    <source>
        <dbReference type="ARBA" id="ARBA00010876"/>
    </source>
</evidence>
<reference evidence="3" key="1">
    <citation type="submission" date="2020-10" db="EMBL/GenBank/DDBJ databases">
        <authorList>
            <person name="Gilroy R."/>
        </authorList>
    </citation>
    <scope>NUCLEOTIDE SEQUENCE</scope>
    <source>
        <strain evidence="3">CHK121-14286</strain>
    </source>
</reference>
<dbReference type="EMBL" id="DVHL01000043">
    <property type="protein sequence ID" value="HIR66241.1"/>
    <property type="molecule type" value="Genomic_DNA"/>
</dbReference>
<dbReference type="GO" id="GO:0003723">
    <property type="term" value="F:RNA binding"/>
    <property type="evidence" value="ECO:0007669"/>
    <property type="project" value="InterPro"/>
</dbReference>
<dbReference type="PANTHER" id="PTHR21600">
    <property type="entry name" value="MITOCHONDRIAL RNA PSEUDOURIDINE SYNTHASE"/>
    <property type="match status" value="1"/>
</dbReference>
<sequence length="287" mass="31856">MKQLTVDQNLAGKTVKEYFLSQGYSTRQIKNVKFDGYITVNGQPVTVRKVLKLGDVLCFEGTELLNTPTFSSQKAQLLFCDNCLYVAKKPYGIATHPDRAYNGDTLGNRLATTFGKDFRLRVVTRLDKTTSGLVLGALDWLTANKLNTLQLHHGIEKRYLAVAEGDLSDGQCPLPLIRLENKTEVSPNGKPALTLWQAVAHFDGKTLLCVTPKTGRTHQIRAHLAHVGHPIVGDVLYGAKPSARIMLHCAEIRFVHPETGKEIVVTDCDNVFDGCFLPWCERVKLPN</sequence>
<dbReference type="InterPro" id="IPR020103">
    <property type="entry name" value="PsdUridine_synth_cat_dom_sf"/>
</dbReference>
<dbReference type="InterPro" id="IPR006224">
    <property type="entry name" value="PsdUridine_synth_RluA-like_CS"/>
</dbReference>
<dbReference type="Gene3D" id="3.30.2350.10">
    <property type="entry name" value="Pseudouridine synthase"/>
    <property type="match status" value="1"/>
</dbReference>
<dbReference type="GO" id="GO:0000455">
    <property type="term" value="P:enzyme-directed rRNA pseudouridine synthesis"/>
    <property type="evidence" value="ECO:0007669"/>
    <property type="project" value="TreeGrafter"/>
</dbReference>
<proteinExistence type="inferred from homology"/>
<comment type="similarity">
    <text evidence="1">Belongs to the pseudouridine synthase RluA family.</text>
</comment>
<dbReference type="InterPro" id="IPR006145">
    <property type="entry name" value="PsdUridine_synth_RsuA/RluA"/>
</dbReference>
<dbReference type="GO" id="GO:0140098">
    <property type="term" value="F:catalytic activity, acting on RNA"/>
    <property type="evidence" value="ECO:0007669"/>
    <property type="project" value="UniProtKB-ARBA"/>
</dbReference>
<gene>
    <name evidence="3" type="ORF">IAC95_05125</name>
</gene>
<evidence type="ECO:0000259" key="2">
    <source>
        <dbReference type="Pfam" id="PF00849"/>
    </source>
</evidence>
<dbReference type="Pfam" id="PF00849">
    <property type="entry name" value="PseudoU_synth_2"/>
    <property type="match status" value="1"/>
</dbReference>
<organism evidence="3 4">
    <name type="scientific">Candidatus Fimimonas gallinarum</name>
    <dbReference type="NCBI Taxonomy" id="2840821"/>
    <lineage>
        <taxon>Bacteria</taxon>
        <taxon>Pseudomonadati</taxon>
        <taxon>Myxococcota</taxon>
        <taxon>Myxococcia</taxon>
        <taxon>Myxococcales</taxon>
        <taxon>Cystobacterineae</taxon>
        <taxon>Myxococcaceae</taxon>
        <taxon>Myxococcaceae incertae sedis</taxon>
        <taxon>Candidatus Fimimonas</taxon>
    </lineage>
</organism>